<dbReference type="Pfam" id="PF00015">
    <property type="entry name" value="MCPsignal"/>
    <property type="match status" value="1"/>
</dbReference>
<feature type="domain" description="HAMP" evidence="7">
    <location>
        <begin position="199"/>
        <end position="252"/>
    </location>
</feature>
<dbReference type="InterPro" id="IPR051310">
    <property type="entry name" value="MCP_chemotaxis"/>
</dbReference>
<sequence length="702" mass="73783">MMAFLNNLKIQQKLTFAFGGIIAAILAMSLCVYLGVSGVQNIRRDMERVTAAQQAAVNAQLQMSRQDAALRAYVMSRVPSAIDLVSEHRSSFNAALDEYKRMDPTSDAQVEQARAGVESWFEAVAVRGVGLDNLATYDSSGLLAPVDKILQTLVDERGNEAELLAQRQVALANMMRLVMGIGTVFALVMAVACGVWLTMGVAKPLRAVASATRKLVGGNTEVMIPALGRTDEVGLMASAVEHFKQATVEQNALKARNDLMQKEAEAARLRREAEIEQGRRNDTIVVDALAEGLEKLANGNLTWRITTDFPQSAETLKVDFNAAIESLEKAVSLVNANVSVINMGAEEISAASNDLSHRTEQQAATLEQTAAALDQITATVGRTADGAKEAAQVVMGARDDAQRSGVVVGNAVEAMTAIENSSKRIGDIIGVIDEIAFQTNLLALNAGVEAARAGDAGRGFAVVASEVRALAQRSAAAAKEIKTLISASGTQVSQGVNLVGQTGDALGRIVDRVAQIDSLVREIAASAQEQATGLAQVNAAVNQMDQVTQQNAAMVEESTAACHALASEAADLSASVARFEVSQKLATKPPVYKAPVVASAPAISAPKPVFQPAPQPAFSAQPAEAPAQHVVARPAKPVRPANEYVPEPAPEQMVANAKASANTGVGAERPRSVTETISALRAKGIGGAALQSQPAEDGWEEF</sequence>
<feature type="transmembrane region" description="Helical" evidence="5">
    <location>
        <begin position="177"/>
        <end position="197"/>
    </location>
</feature>
<feature type="domain" description="Methyl-accepting transducer" evidence="6">
    <location>
        <begin position="337"/>
        <end position="566"/>
    </location>
</feature>
<keyword evidence="1" id="KW-0145">Chemotaxis</keyword>
<dbReference type="PROSITE" id="PS50111">
    <property type="entry name" value="CHEMOTAXIS_TRANSDUC_2"/>
    <property type="match status" value="1"/>
</dbReference>
<accession>A0ABP3I144</accession>
<protein>
    <submittedName>
        <fullName evidence="8">Methyl-accepting chemotaxis protein</fullName>
    </submittedName>
</protein>
<evidence type="ECO:0000256" key="2">
    <source>
        <dbReference type="ARBA" id="ARBA00029447"/>
    </source>
</evidence>
<evidence type="ECO:0000313" key="9">
    <source>
        <dbReference type="Proteomes" id="UP001500791"/>
    </source>
</evidence>
<dbReference type="CDD" id="cd11386">
    <property type="entry name" value="MCP_signal"/>
    <property type="match status" value="1"/>
</dbReference>
<evidence type="ECO:0000256" key="4">
    <source>
        <dbReference type="SAM" id="Coils"/>
    </source>
</evidence>
<proteinExistence type="inferred from homology"/>
<feature type="transmembrane region" description="Helical" evidence="5">
    <location>
        <begin position="14"/>
        <end position="36"/>
    </location>
</feature>
<dbReference type="EMBL" id="BAAAEJ010000005">
    <property type="protein sequence ID" value="GAA0387273.1"/>
    <property type="molecule type" value="Genomic_DNA"/>
</dbReference>
<keyword evidence="9" id="KW-1185">Reference proteome</keyword>
<evidence type="ECO:0000256" key="5">
    <source>
        <dbReference type="SAM" id="Phobius"/>
    </source>
</evidence>
<dbReference type="Gene3D" id="1.10.287.950">
    <property type="entry name" value="Methyl-accepting chemotaxis protein"/>
    <property type="match status" value="1"/>
</dbReference>
<dbReference type="SUPFAM" id="SSF58104">
    <property type="entry name" value="Methyl-accepting chemotaxis protein (MCP) signaling domain"/>
    <property type="match status" value="1"/>
</dbReference>
<dbReference type="Proteomes" id="UP001500791">
    <property type="component" value="Unassembled WGS sequence"/>
</dbReference>
<dbReference type="PROSITE" id="PS50885">
    <property type="entry name" value="HAMP"/>
    <property type="match status" value="2"/>
</dbReference>
<evidence type="ECO:0000259" key="6">
    <source>
        <dbReference type="PROSITE" id="PS50111"/>
    </source>
</evidence>
<keyword evidence="5" id="KW-0472">Membrane</keyword>
<dbReference type="InterPro" id="IPR004089">
    <property type="entry name" value="MCPsignal_dom"/>
</dbReference>
<name>A0ABP3I144_9CAUL</name>
<dbReference type="Pfam" id="PF00672">
    <property type="entry name" value="HAMP"/>
    <property type="match status" value="1"/>
</dbReference>
<evidence type="ECO:0000256" key="3">
    <source>
        <dbReference type="PROSITE-ProRule" id="PRU00284"/>
    </source>
</evidence>
<evidence type="ECO:0000259" key="7">
    <source>
        <dbReference type="PROSITE" id="PS50885"/>
    </source>
</evidence>
<evidence type="ECO:0000256" key="1">
    <source>
        <dbReference type="ARBA" id="ARBA00022500"/>
    </source>
</evidence>
<dbReference type="SUPFAM" id="SSF158472">
    <property type="entry name" value="HAMP domain-like"/>
    <property type="match status" value="1"/>
</dbReference>
<reference evidence="9" key="1">
    <citation type="journal article" date="2019" name="Int. J. Syst. Evol. Microbiol.">
        <title>The Global Catalogue of Microorganisms (GCM) 10K type strain sequencing project: providing services to taxonomists for standard genome sequencing and annotation.</title>
        <authorList>
            <consortium name="The Broad Institute Genomics Platform"/>
            <consortium name="The Broad Institute Genome Sequencing Center for Infectious Disease"/>
            <person name="Wu L."/>
            <person name="Ma J."/>
        </authorList>
    </citation>
    <scope>NUCLEOTIDE SEQUENCE [LARGE SCALE GENOMIC DNA]</scope>
    <source>
        <strain evidence="9">JCM 13476</strain>
    </source>
</reference>
<dbReference type="SMART" id="SM00283">
    <property type="entry name" value="MA"/>
    <property type="match status" value="1"/>
</dbReference>
<comment type="caution">
    <text evidence="8">The sequence shown here is derived from an EMBL/GenBank/DDBJ whole genome shotgun (WGS) entry which is preliminary data.</text>
</comment>
<evidence type="ECO:0000313" key="8">
    <source>
        <dbReference type="EMBL" id="GAA0387273.1"/>
    </source>
</evidence>
<dbReference type="Gene3D" id="6.10.340.10">
    <property type="match status" value="1"/>
</dbReference>
<keyword evidence="5" id="KW-1133">Transmembrane helix</keyword>
<dbReference type="PANTHER" id="PTHR43531:SF11">
    <property type="entry name" value="METHYL-ACCEPTING CHEMOTAXIS PROTEIN 3"/>
    <property type="match status" value="1"/>
</dbReference>
<feature type="coiled-coil region" evidence="4">
    <location>
        <begin position="250"/>
        <end position="279"/>
    </location>
</feature>
<gene>
    <name evidence="8" type="ORF">GCM10009093_12560</name>
</gene>
<dbReference type="InterPro" id="IPR003660">
    <property type="entry name" value="HAMP_dom"/>
</dbReference>
<dbReference type="PANTHER" id="PTHR43531">
    <property type="entry name" value="PROTEIN ICFG"/>
    <property type="match status" value="1"/>
</dbReference>
<organism evidence="8 9">
    <name type="scientific">Brevundimonas terrae</name>
    <dbReference type="NCBI Taxonomy" id="363631"/>
    <lineage>
        <taxon>Bacteria</taxon>
        <taxon>Pseudomonadati</taxon>
        <taxon>Pseudomonadota</taxon>
        <taxon>Alphaproteobacteria</taxon>
        <taxon>Caulobacterales</taxon>
        <taxon>Caulobacteraceae</taxon>
        <taxon>Brevundimonas</taxon>
    </lineage>
</organism>
<keyword evidence="5" id="KW-0812">Transmembrane</keyword>
<comment type="similarity">
    <text evidence="2">Belongs to the methyl-accepting chemotaxis (MCP) protein family.</text>
</comment>
<keyword evidence="3" id="KW-0807">Transducer</keyword>
<dbReference type="SMART" id="SM00304">
    <property type="entry name" value="HAMP"/>
    <property type="match status" value="2"/>
</dbReference>
<keyword evidence="4" id="KW-0175">Coiled coil</keyword>
<dbReference type="RefSeq" id="WP_279588503.1">
    <property type="nucleotide sequence ID" value="NZ_BAAAEJ010000005.1"/>
</dbReference>
<feature type="domain" description="HAMP" evidence="7">
    <location>
        <begin position="280"/>
        <end position="332"/>
    </location>
</feature>